<keyword evidence="2" id="KW-0547">Nucleotide-binding</keyword>
<gene>
    <name evidence="9" type="ORF">E4U60_001011</name>
</gene>
<keyword evidence="5" id="KW-0234">DNA repair</keyword>
<comment type="subcellular location">
    <subcellularLocation>
        <location evidence="1">Nucleus</location>
    </subcellularLocation>
</comment>
<name>A0A9P7SGQ4_9HYPO</name>
<comment type="caution">
    <text evidence="9">The sequence shown here is derived from an EMBL/GenBank/DDBJ whole genome shotgun (WGS) entry which is preliminary data.</text>
</comment>
<evidence type="ECO:0000256" key="3">
    <source>
        <dbReference type="ARBA" id="ARBA00022763"/>
    </source>
</evidence>
<dbReference type="GO" id="GO:0033063">
    <property type="term" value="C:Rad51B-Rad51C-Rad51D-XRCC2 complex"/>
    <property type="evidence" value="ECO:0007669"/>
    <property type="project" value="TreeGrafter"/>
</dbReference>
<dbReference type="PANTHER" id="PTHR46239:SF1">
    <property type="entry name" value="DNA REPAIR PROTEIN RAD51 HOMOLOG 3"/>
    <property type="match status" value="1"/>
</dbReference>
<dbReference type="GO" id="GO:0007131">
    <property type="term" value="P:reciprocal meiotic recombination"/>
    <property type="evidence" value="ECO:0007669"/>
    <property type="project" value="TreeGrafter"/>
</dbReference>
<dbReference type="PROSITE" id="PS50162">
    <property type="entry name" value="RECA_2"/>
    <property type="match status" value="1"/>
</dbReference>
<dbReference type="GO" id="GO:0000707">
    <property type="term" value="P:meiotic DNA recombinase assembly"/>
    <property type="evidence" value="ECO:0007669"/>
    <property type="project" value="TreeGrafter"/>
</dbReference>
<dbReference type="GO" id="GO:0008821">
    <property type="term" value="F:crossover junction DNA endonuclease activity"/>
    <property type="evidence" value="ECO:0007669"/>
    <property type="project" value="TreeGrafter"/>
</dbReference>
<dbReference type="GO" id="GO:0140664">
    <property type="term" value="F:ATP-dependent DNA damage sensor activity"/>
    <property type="evidence" value="ECO:0007669"/>
    <property type="project" value="InterPro"/>
</dbReference>
<organism evidence="9 10">
    <name type="scientific">Claviceps pazoutovae</name>
    <dbReference type="NCBI Taxonomy" id="1649127"/>
    <lineage>
        <taxon>Eukaryota</taxon>
        <taxon>Fungi</taxon>
        <taxon>Dikarya</taxon>
        <taxon>Ascomycota</taxon>
        <taxon>Pezizomycotina</taxon>
        <taxon>Sordariomycetes</taxon>
        <taxon>Hypocreomycetidae</taxon>
        <taxon>Hypocreales</taxon>
        <taxon>Clavicipitaceae</taxon>
        <taxon>Claviceps</taxon>
    </lineage>
</organism>
<evidence type="ECO:0000256" key="6">
    <source>
        <dbReference type="ARBA" id="ARBA00023242"/>
    </source>
</evidence>
<dbReference type="InterPro" id="IPR052093">
    <property type="entry name" value="HR_Repair_Mediator"/>
</dbReference>
<dbReference type="Gene3D" id="3.40.50.300">
    <property type="entry name" value="P-loop containing nucleotide triphosphate hydrolases"/>
    <property type="match status" value="1"/>
</dbReference>
<feature type="non-terminal residue" evidence="9">
    <location>
        <position position="474"/>
    </location>
</feature>
<dbReference type="AlphaFoldDB" id="A0A9P7SGQ4"/>
<evidence type="ECO:0000256" key="4">
    <source>
        <dbReference type="ARBA" id="ARBA00022840"/>
    </source>
</evidence>
<feature type="compositionally biased region" description="Acidic residues" evidence="7">
    <location>
        <begin position="374"/>
        <end position="390"/>
    </location>
</feature>
<protein>
    <recommendedName>
        <fullName evidence="8">RecA family profile 1 domain-containing protein</fullName>
    </recommendedName>
</protein>
<proteinExistence type="predicted"/>
<evidence type="ECO:0000313" key="10">
    <source>
        <dbReference type="Proteomes" id="UP000706124"/>
    </source>
</evidence>
<sequence>TVTVTVTIGRFNNPHITLVSFHPWSWEMDYHSIHGHDISSFVIPSIHRLPTVQASQVLNSLQDNETLYISTGLDKLDQALIPKSVQEAGNGSNQGGVKRGQVTEIWGPPGTGRTSIAIQLAARCLQNEDNVIWIDCFQKLQTSRLQDALRVSDCSAVKGTREDHQAASNSLGKFVQFTCLTLPHLMALVARPNTNAIPERLSLVIVSNLCALVNSWLPKAPEKTTGVKRNKEQSASVKRRQGLQFIISALQKLAATKNCAVVVLSQCATKMQSEHGATLVPAVNTAAWNQGISTRIVIFRDWAWHDGTMVSVHLAGVQKLDGKSNNDAIEHVASFCIDQTGIRSAEYNTANMTAEPAITIQRKRKRDDASLEVPDTEDDEDYGWADEDESALPQPPQWQGSEDILLGQELGRSDEERDDDLESATRRRFASGKPEEFRLLAGSVRRNPRKKMLGSRFDNWKDEWPSKWIMIGRK</sequence>
<accession>A0A9P7SGQ4</accession>
<dbReference type="GO" id="GO:0000400">
    <property type="term" value="F:four-way junction DNA binding"/>
    <property type="evidence" value="ECO:0007669"/>
    <property type="project" value="TreeGrafter"/>
</dbReference>
<reference evidence="9 10" key="1">
    <citation type="journal article" date="2020" name="bioRxiv">
        <title>Whole genome comparisons of ergot fungi reveals the divergence and evolution of species within the genus Claviceps are the result of varying mechanisms driving genome evolution and host range expansion.</title>
        <authorList>
            <person name="Wyka S.A."/>
            <person name="Mondo S.J."/>
            <person name="Liu M."/>
            <person name="Dettman J."/>
            <person name="Nalam V."/>
            <person name="Broders K.D."/>
        </authorList>
    </citation>
    <scope>NUCLEOTIDE SEQUENCE [LARGE SCALE GENOMIC DNA]</scope>
    <source>
        <strain evidence="9 10">CCC 1485</strain>
    </source>
</reference>
<dbReference type="CDD" id="cd01393">
    <property type="entry name" value="RecA-like"/>
    <property type="match status" value="1"/>
</dbReference>
<dbReference type="OrthoDB" id="5957327at2759"/>
<evidence type="ECO:0000256" key="7">
    <source>
        <dbReference type="SAM" id="MobiDB-lite"/>
    </source>
</evidence>
<evidence type="ECO:0000313" key="9">
    <source>
        <dbReference type="EMBL" id="KAG5939151.1"/>
    </source>
</evidence>
<dbReference type="GO" id="GO:0033065">
    <property type="term" value="C:Rad51C-XRCC3 complex"/>
    <property type="evidence" value="ECO:0007669"/>
    <property type="project" value="TreeGrafter"/>
</dbReference>
<dbReference type="InterPro" id="IPR020588">
    <property type="entry name" value="RecA_ATP-bd"/>
</dbReference>
<evidence type="ECO:0000256" key="2">
    <source>
        <dbReference type="ARBA" id="ARBA00022741"/>
    </source>
</evidence>
<dbReference type="PANTHER" id="PTHR46239">
    <property type="entry name" value="DNA REPAIR PROTEIN RAD51 HOMOLOG 3 RAD51C"/>
    <property type="match status" value="1"/>
</dbReference>
<feature type="domain" description="RecA family profile 1" evidence="8">
    <location>
        <begin position="65"/>
        <end position="267"/>
    </location>
</feature>
<dbReference type="EMBL" id="SRPO01000137">
    <property type="protein sequence ID" value="KAG5939151.1"/>
    <property type="molecule type" value="Genomic_DNA"/>
</dbReference>
<evidence type="ECO:0000259" key="8">
    <source>
        <dbReference type="PROSITE" id="PS50162"/>
    </source>
</evidence>
<dbReference type="SUPFAM" id="SSF52540">
    <property type="entry name" value="P-loop containing nucleoside triphosphate hydrolases"/>
    <property type="match status" value="1"/>
</dbReference>
<feature type="region of interest" description="Disordered" evidence="7">
    <location>
        <begin position="361"/>
        <end position="400"/>
    </location>
</feature>
<dbReference type="GO" id="GO:0005657">
    <property type="term" value="C:replication fork"/>
    <property type="evidence" value="ECO:0007669"/>
    <property type="project" value="TreeGrafter"/>
</dbReference>
<dbReference type="GO" id="GO:0005524">
    <property type="term" value="F:ATP binding"/>
    <property type="evidence" value="ECO:0007669"/>
    <property type="project" value="UniProtKB-KW"/>
</dbReference>
<evidence type="ECO:0000256" key="5">
    <source>
        <dbReference type="ARBA" id="ARBA00023204"/>
    </source>
</evidence>
<keyword evidence="3" id="KW-0227">DNA damage</keyword>
<keyword evidence="6" id="KW-0539">Nucleus</keyword>
<dbReference type="InterPro" id="IPR027417">
    <property type="entry name" value="P-loop_NTPase"/>
</dbReference>
<keyword evidence="4" id="KW-0067">ATP-binding</keyword>
<evidence type="ECO:0000256" key="1">
    <source>
        <dbReference type="ARBA" id="ARBA00004123"/>
    </source>
</evidence>
<dbReference type="Proteomes" id="UP000706124">
    <property type="component" value="Unassembled WGS sequence"/>
</dbReference>
<keyword evidence="10" id="KW-1185">Reference proteome</keyword>